<organism evidence="3 4">
    <name type="scientific">Arabidopsis suecica</name>
    <name type="common">Swedish thale-cress</name>
    <name type="synonym">Cardaminopsis suecica</name>
    <dbReference type="NCBI Taxonomy" id="45249"/>
    <lineage>
        <taxon>Eukaryota</taxon>
        <taxon>Viridiplantae</taxon>
        <taxon>Streptophyta</taxon>
        <taxon>Embryophyta</taxon>
        <taxon>Tracheophyta</taxon>
        <taxon>Spermatophyta</taxon>
        <taxon>Magnoliopsida</taxon>
        <taxon>eudicotyledons</taxon>
        <taxon>Gunneridae</taxon>
        <taxon>Pentapetalae</taxon>
        <taxon>rosids</taxon>
        <taxon>malvids</taxon>
        <taxon>Brassicales</taxon>
        <taxon>Brassicaceae</taxon>
        <taxon>Camelineae</taxon>
        <taxon>Arabidopsis</taxon>
    </lineage>
</organism>
<keyword evidence="2" id="KW-1133">Transmembrane helix</keyword>
<evidence type="ECO:0000256" key="1">
    <source>
        <dbReference type="SAM" id="MobiDB-lite"/>
    </source>
</evidence>
<evidence type="ECO:0000256" key="2">
    <source>
        <dbReference type="SAM" id="Phobius"/>
    </source>
</evidence>
<dbReference type="EMBL" id="JAEFBJ010000007">
    <property type="protein sequence ID" value="KAG7588841.1"/>
    <property type="molecule type" value="Genomic_DNA"/>
</dbReference>
<reference evidence="3 4" key="1">
    <citation type="submission" date="2020-12" db="EMBL/GenBank/DDBJ databases">
        <title>Concerted genomic and epigenomic changes stabilize Arabidopsis allopolyploids.</title>
        <authorList>
            <person name="Chen Z."/>
        </authorList>
    </citation>
    <scope>NUCLEOTIDE SEQUENCE [LARGE SCALE GENOMIC DNA]</scope>
    <source>
        <strain evidence="3">As9502</strain>
        <tissue evidence="3">Leaf</tissue>
    </source>
</reference>
<evidence type="ECO:0000313" key="3">
    <source>
        <dbReference type="EMBL" id="KAG7588841.1"/>
    </source>
</evidence>
<name>A0A8T2BZN5_ARASU</name>
<protein>
    <submittedName>
        <fullName evidence="3">Uncharacterized protein</fullName>
    </submittedName>
</protein>
<feature type="transmembrane region" description="Helical" evidence="2">
    <location>
        <begin position="28"/>
        <end position="47"/>
    </location>
</feature>
<feature type="region of interest" description="Disordered" evidence="1">
    <location>
        <begin position="89"/>
        <end position="111"/>
    </location>
</feature>
<keyword evidence="4" id="KW-1185">Reference proteome</keyword>
<comment type="caution">
    <text evidence="3">The sequence shown here is derived from an EMBL/GenBank/DDBJ whole genome shotgun (WGS) entry which is preliminary data.</text>
</comment>
<accession>A0A8T2BZN5</accession>
<proteinExistence type="predicted"/>
<evidence type="ECO:0000313" key="4">
    <source>
        <dbReference type="Proteomes" id="UP000694251"/>
    </source>
</evidence>
<feature type="compositionally biased region" description="Low complexity" evidence="1">
    <location>
        <begin position="99"/>
        <end position="111"/>
    </location>
</feature>
<keyword evidence="2" id="KW-0812">Transmembrane</keyword>
<dbReference type="Proteomes" id="UP000694251">
    <property type="component" value="Chromosome 7"/>
</dbReference>
<gene>
    <name evidence="3" type="ORF">ISN44_As07g011650</name>
</gene>
<dbReference type="AlphaFoldDB" id="A0A8T2BZN5"/>
<keyword evidence="2" id="KW-0472">Membrane</keyword>
<sequence>MEIETFSSTMSSDAGGASARRRRDLSTLINLFLFCLCFVFLISFFVYSNLLKYPNTLFHVIFIPEGSLCDGRVNQCSIGSNLNQISDASLSSNPKPEASQQSSGSSPQTSEQGFIDITIVSRSGLAPTPLMAPSHRISLMAGVSLGPSDVSFPVGTSTAHDELKRWQVISLYASPPTITHILHNGGDLRFPSPDNINPRVCLDGPHFLLWPNNSLVAHIQV</sequence>